<dbReference type="Gene3D" id="1.10.10.10">
    <property type="entry name" value="Winged helix-like DNA-binding domain superfamily/Winged helix DNA-binding domain"/>
    <property type="match status" value="1"/>
</dbReference>
<keyword evidence="2" id="KW-0614">Plasmid</keyword>
<evidence type="ECO:0000259" key="1">
    <source>
        <dbReference type="Pfam" id="PF01726"/>
    </source>
</evidence>
<dbReference type="InterPro" id="IPR036390">
    <property type="entry name" value="WH_DNA-bd_sf"/>
</dbReference>
<evidence type="ECO:0000313" key="2">
    <source>
        <dbReference type="EMBL" id="BAR87896.1"/>
    </source>
</evidence>
<dbReference type="AlphaFoldDB" id="A0A9W4EXX0"/>
<reference evidence="2 3" key="1">
    <citation type="submission" date="2015-05" db="EMBL/GenBank/DDBJ databases">
        <title>Whole genome sequence of Bacillus thuringiensis serovar tolworthi Pasteur Institute Standard strain.</title>
        <authorList>
            <person name="Kanda K."/>
            <person name="Nakashima K."/>
            <person name="Nagano Y."/>
        </authorList>
    </citation>
    <scope>NUCLEOTIDE SEQUENCE [LARGE SCALE GENOMIC DNA]</scope>
    <source>
        <strain evidence="2 3">Pasteur Institute Standard strain</strain>
        <plasmid evidence="3">pKK6 DNA</plasmid>
    </source>
</reference>
<dbReference type="InterPro" id="IPR006199">
    <property type="entry name" value="LexA_DNA-bd_dom"/>
</dbReference>
<name>A0A9W4EXX0_BACTO</name>
<accession>A0A9W4EXX0</accession>
<dbReference type="EMBL" id="AP014870">
    <property type="protein sequence ID" value="BAR87896.1"/>
    <property type="molecule type" value="Genomic_DNA"/>
</dbReference>
<feature type="domain" description="LexA repressor DNA-binding" evidence="1">
    <location>
        <begin position="6"/>
        <end position="58"/>
    </location>
</feature>
<protein>
    <recommendedName>
        <fullName evidence="1">LexA repressor DNA-binding domain-containing protein</fullName>
    </recommendedName>
</protein>
<dbReference type="Proteomes" id="UP000055316">
    <property type="component" value="Plasmid pKK6"/>
</dbReference>
<evidence type="ECO:0000313" key="3">
    <source>
        <dbReference type="Proteomes" id="UP000055316"/>
    </source>
</evidence>
<dbReference type="GO" id="GO:0006508">
    <property type="term" value="P:proteolysis"/>
    <property type="evidence" value="ECO:0007669"/>
    <property type="project" value="InterPro"/>
</dbReference>
<sequence>MMNDTEKTIFNAIENFQIKHGYSPSLTELEEETFYSRSTVRYCIRSLEEKGYLELDRQVRRNIHLRNMPELIKDVKESIYDNKRTISEDAIMDILTILHNEISNSNRRKNII</sequence>
<dbReference type="InterPro" id="IPR036388">
    <property type="entry name" value="WH-like_DNA-bd_sf"/>
</dbReference>
<gene>
    <name evidence="2" type="ORF">KNN_07163</name>
</gene>
<organism evidence="2 3">
    <name type="scientific">Bacillus thuringiensis subsp. tolworthi</name>
    <dbReference type="NCBI Taxonomy" id="1442"/>
    <lineage>
        <taxon>Bacteria</taxon>
        <taxon>Bacillati</taxon>
        <taxon>Bacillota</taxon>
        <taxon>Bacilli</taxon>
        <taxon>Bacillales</taxon>
        <taxon>Bacillaceae</taxon>
        <taxon>Bacillus</taxon>
        <taxon>Bacillus cereus group</taxon>
    </lineage>
</organism>
<dbReference type="GO" id="GO:0004252">
    <property type="term" value="F:serine-type endopeptidase activity"/>
    <property type="evidence" value="ECO:0007669"/>
    <property type="project" value="InterPro"/>
</dbReference>
<dbReference type="Pfam" id="PF01726">
    <property type="entry name" value="LexA_DNA_bind"/>
    <property type="match status" value="1"/>
</dbReference>
<geneLocation type="plasmid" evidence="3">
    <name>pKK6 DNA</name>
</geneLocation>
<proteinExistence type="predicted"/>
<dbReference type="SUPFAM" id="SSF46785">
    <property type="entry name" value="Winged helix' DNA-binding domain"/>
    <property type="match status" value="1"/>
</dbReference>
<dbReference type="RefSeq" id="WP_060852806.1">
    <property type="nucleotide sequence ID" value="NZ_AP014870.1"/>
</dbReference>